<feature type="transmembrane region" description="Helical" evidence="7">
    <location>
        <begin position="243"/>
        <end position="264"/>
    </location>
</feature>
<evidence type="ECO:0000259" key="8">
    <source>
        <dbReference type="PROSITE" id="PS50850"/>
    </source>
</evidence>
<keyword evidence="3" id="KW-1003">Cell membrane</keyword>
<dbReference type="Proteomes" id="UP001552502">
    <property type="component" value="Unassembled WGS sequence"/>
</dbReference>
<evidence type="ECO:0000313" key="10">
    <source>
        <dbReference type="Proteomes" id="UP001552502"/>
    </source>
</evidence>
<feature type="transmembrane region" description="Helical" evidence="7">
    <location>
        <begin position="299"/>
        <end position="323"/>
    </location>
</feature>
<evidence type="ECO:0000256" key="3">
    <source>
        <dbReference type="ARBA" id="ARBA00022475"/>
    </source>
</evidence>
<keyword evidence="4 7" id="KW-0812">Transmembrane</keyword>
<feature type="transmembrane region" description="Helical" evidence="7">
    <location>
        <begin position="201"/>
        <end position="223"/>
    </location>
</feature>
<dbReference type="CDD" id="cd17324">
    <property type="entry name" value="MFS_NepI_like"/>
    <property type="match status" value="1"/>
</dbReference>
<feature type="transmembrane region" description="Helical" evidence="7">
    <location>
        <begin position="130"/>
        <end position="152"/>
    </location>
</feature>
<reference evidence="9 10" key="1">
    <citation type="journal article" date="2023" name="Proc. Natl. Acad. Sci. U.S.A.">
        <title>Bacterial tolerance to host-exuded specialized metabolites structures the maize root microbiome.</title>
        <authorList>
            <person name="Thoenen L."/>
            <person name="Giroud C."/>
            <person name="Kreuzer M."/>
            <person name="Waelchli J."/>
            <person name="Gfeller V."/>
            <person name="Deslandes-Herold G."/>
            <person name="Mateo P."/>
            <person name="Robert C.A.M."/>
            <person name="Ahrens C.H."/>
            <person name="Rubio-Somoza I."/>
            <person name="Bruggmann R."/>
            <person name="Erb M."/>
            <person name="Schlaeppi K."/>
        </authorList>
    </citation>
    <scope>NUCLEOTIDE SEQUENCE [LARGE SCALE GENOMIC DNA]</scope>
    <source>
        <strain evidence="9 10">LBA1-1-1.1</strain>
    </source>
</reference>
<dbReference type="InterPro" id="IPR036259">
    <property type="entry name" value="MFS_trans_sf"/>
</dbReference>
<keyword evidence="2" id="KW-0813">Transport</keyword>
<sequence length="398" mass="42348">MEVKSMIRILAIVAFFVGLDSLLVAPLLPAITETISMPDGSGGLLITIYALCYGITAPLFGPMSDRVGRKRMIIMGFVIFSISTFCTGIARDFEMFLLFRGLTGLSGAMIMPSIFALVGDKVIYESRGKAMGTIMGAMVSSTVIGVPIGAFLSEVGNWQWTFYSIGLLTLFITLLVNQLLENEKPRDEVRASITKTLIASLKMVLVNVSVLFALLATFLWTIGLHGMFSYIGVYYGNNFGLSVGEIGIVIFLAGIGSVAGNIFGGKLADKVGKRNVVSIASIVASISVMIFSLSIENLAIAITVHIIWSLFIGFGQASLTALISELKPAVRGTVMALNSSAMYIGMTIASGAASLAVSNGLPFSSLGIMCAIAILLVLPIVYALVKEKKTSNKKKMTI</sequence>
<feature type="transmembrane region" description="Helical" evidence="7">
    <location>
        <begin position="363"/>
        <end position="385"/>
    </location>
</feature>
<evidence type="ECO:0000256" key="5">
    <source>
        <dbReference type="ARBA" id="ARBA00022989"/>
    </source>
</evidence>
<gene>
    <name evidence="9" type="ORF">MRBLBA1_005801</name>
</gene>
<dbReference type="Gene3D" id="1.20.1250.20">
    <property type="entry name" value="MFS general substrate transporter like domains"/>
    <property type="match status" value="1"/>
</dbReference>
<feature type="transmembrane region" description="Helical" evidence="7">
    <location>
        <begin position="335"/>
        <end position="357"/>
    </location>
</feature>
<name>A0ABV3IMV9_9BACI</name>
<evidence type="ECO:0000256" key="7">
    <source>
        <dbReference type="SAM" id="Phobius"/>
    </source>
</evidence>
<evidence type="ECO:0000313" key="9">
    <source>
        <dbReference type="EMBL" id="MEV4914774.1"/>
    </source>
</evidence>
<dbReference type="SUPFAM" id="SSF103473">
    <property type="entry name" value="MFS general substrate transporter"/>
    <property type="match status" value="1"/>
</dbReference>
<feature type="domain" description="Major facilitator superfamily (MFS) profile" evidence="8">
    <location>
        <begin position="6"/>
        <end position="389"/>
    </location>
</feature>
<comment type="caution">
    <text evidence="9">The sequence shown here is derived from an EMBL/GenBank/DDBJ whole genome shotgun (WGS) entry which is preliminary data.</text>
</comment>
<evidence type="ECO:0000256" key="2">
    <source>
        <dbReference type="ARBA" id="ARBA00022448"/>
    </source>
</evidence>
<keyword evidence="5 7" id="KW-1133">Transmembrane helix</keyword>
<evidence type="ECO:0000256" key="4">
    <source>
        <dbReference type="ARBA" id="ARBA00022692"/>
    </source>
</evidence>
<dbReference type="InterPro" id="IPR050189">
    <property type="entry name" value="MFS_Efflux_Transporters"/>
</dbReference>
<comment type="subcellular location">
    <subcellularLocation>
        <location evidence="1">Cell membrane</location>
        <topology evidence="1">Multi-pass membrane protein</topology>
    </subcellularLocation>
</comment>
<protein>
    <submittedName>
        <fullName evidence="9">MFS transporter</fullName>
    </submittedName>
</protein>
<keyword evidence="10" id="KW-1185">Reference proteome</keyword>
<keyword evidence="6 7" id="KW-0472">Membrane</keyword>
<feature type="transmembrane region" description="Helical" evidence="7">
    <location>
        <begin position="96"/>
        <end position="118"/>
    </location>
</feature>
<dbReference type="PROSITE" id="PS50850">
    <property type="entry name" value="MFS"/>
    <property type="match status" value="1"/>
</dbReference>
<feature type="transmembrane region" description="Helical" evidence="7">
    <location>
        <begin position="7"/>
        <end position="28"/>
    </location>
</feature>
<feature type="transmembrane region" description="Helical" evidence="7">
    <location>
        <begin position="276"/>
        <end position="293"/>
    </location>
</feature>
<dbReference type="PANTHER" id="PTHR43124">
    <property type="entry name" value="PURINE EFFLUX PUMP PBUE"/>
    <property type="match status" value="1"/>
</dbReference>
<dbReference type="Pfam" id="PF07690">
    <property type="entry name" value="MFS_1"/>
    <property type="match status" value="1"/>
</dbReference>
<dbReference type="InterPro" id="IPR011701">
    <property type="entry name" value="MFS"/>
</dbReference>
<organism evidence="9 10">
    <name type="scientific">Bacillus proteolyticus</name>
    <dbReference type="NCBI Taxonomy" id="2026192"/>
    <lineage>
        <taxon>Bacteria</taxon>
        <taxon>Bacillati</taxon>
        <taxon>Bacillota</taxon>
        <taxon>Bacilli</taxon>
        <taxon>Bacillales</taxon>
        <taxon>Bacillaceae</taxon>
        <taxon>Bacillus</taxon>
        <taxon>Bacillus cereus group</taxon>
    </lineage>
</organism>
<proteinExistence type="predicted"/>
<dbReference type="EMBL" id="JBEGIE010000099">
    <property type="protein sequence ID" value="MEV4914774.1"/>
    <property type="molecule type" value="Genomic_DNA"/>
</dbReference>
<dbReference type="PANTHER" id="PTHR43124:SF3">
    <property type="entry name" value="CHLORAMPHENICOL EFFLUX PUMP RV0191"/>
    <property type="match status" value="1"/>
</dbReference>
<feature type="transmembrane region" description="Helical" evidence="7">
    <location>
        <begin position="158"/>
        <end position="180"/>
    </location>
</feature>
<feature type="transmembrane region" description="Helical" evidence="7">
    <location>
        <begin position="72"/>
        <end position="90"/>
    </location>
</feature>
<feature type="transmembrane region" description="Helical" evidence="7">
    <location>
        <begin position="40"/>
        <end position="60"/>
    </location>
</feature>
<dbReference type="RefSeq" id="WP_199639845.1">
    <property type="nucleotide sequence ID" value="NZ_JBEGIE010000099.1"/>
</dbReference>
<evidence type="ECO:0000256" key="6">
    <source>
        <dbReference type="ARBA" id="ARBA00023136"/>
    </source>
</evidence>
<dbReference type="InterPro" id="IPR020846">
    <property type="entry name" value="MFS_dom"/>
</dbReference>
<accession>A0ABV3IMV9</accession>
<evidence type="ECO:0000256" key="1">
    <source>
        <dbReference type="ARBA" id="ARBA00004651"/>
    </source>
</evidence>